<keyword evidence="5" id="KW-0446">Lipid-binding</keyword>
<dbReference type="InterPro" id="IPR013718">
    <property type="entry name" value="COQ9_C"/>
</dbReference>
<evidence type="ECO:0000259" key="7">
    <source>
        <dbReference type="Pfam" id="PF08511"/>
    </source>
</evidence>
<comment type="similarity">
    <text evidence="2">Belongs to the COQ9 family.</text>
</comment>
<dbReference type="EMBL" id="BOPV01000001">
    <property type="protein sequence ID" value="GIL40579.1"/>
    <property type="molecule type" value="Genomic_DNA"/>
</dbReference>
<evidence type="ECO:0000256" key="6">
    <source>
        <dbReference type="ARBA" id="ARBA00058104"/>
    </source>
</evidence>
<dbReference type="Pfam" id="PF08511">
    <property type="entry name" value="COQ9"/>
    <property type="match status" value="1"/>
</dbReference>
<protein>
    <recommendedName>
        <fullName evidence="7">COQ9 C-terminal domain-containing protein</fullName>
    </recommendedName>
</protein>
<dbReference type="InterPro" id="IPR012762">
    <property type="entry name" value="Ubiq_biosynth_COQ9"/>
</dbReference>
<evidence type="ECO:0000256" key="2">
    <source>
        <dbReference type="ARBA" id="ARBA00010766"/>
    </source>
</evidence>
<feature type="domain" description="COQ9 C-terminal" evidence="7">
    <location>
        <begin position="114"/>
        <end position="183"/>
    </location>
</feature>
<dbReference type="PANTHER" id="PTHR21427:SF19">
    <property type="entry name" value="UBIQUINONE BIOSYNTHESIS PROTEIN COQ9, MITOCHONDRIAL"/>
    <property type="match status" value="1"/>
</dbReference>
<evidence type="ECO:0000313" key="8">
    <source>
        <dbReference type="EMBL" id="GIL40579.1"/>
    </source>
</evidence>
<evidence type="ECO:0000256" key="3">
    <source>
        <dbReference type="ARBA" id="ARBA00022688"/>
    </source>
</evidence>
<keyword evidence="4" id="KW-0809">Transit peptide</keyword>
<dbReference type="GO" id="GO:0006744">
    <property type="term" value="P:ubiquinone biosynthetic process"/>
    <property type="evidence" value="ECO:0007669"/>
    <property type="project" value="UniProtKB-KW"/>
</dbReference>
<proteinExistence type="inferred from homology"/>
<evidence type="ECO:0000256" key="1">
    <source>
        <dbReference type="ARBA" id="ARBA00004749"/>
    </source>
</evidence>
<comment type="function">
    <text evidence="6">Membrane-associated protein that warps the membrane surface to access and bind aromatic isoprenes with high specificity, including ubiquinone (CoQ) isoprene intermediates and presents them directly to COQ7, therefore facilitating the COQ7-mediated hydroxylase step. Participates in the biosynthesis of coenzyme Q, also named ubiquinone, an essential lipid-soluble electron transporter for aerobic cellular respiration.</text>
</comment>
<dbReference type="PANTHER" id="PTHR21427">
    <property type="entry name" value="UBIQUINONE BIOSYNTHESIS PROTEIN COQ9, MITOCHONDRIAL"/>
    <property type="match status" value="1"/>
</dbReference>
<dbReference type="Proteomes" id="UP000681075">
    <property type="component" value="Unassembled WGS sequence"/>
</dbReference>
<dbReference type="NCBIfam" id="TIGR02396">
    <property type="entry name" value="diverge_rpsU"/>
    <property type="match status" value="1"/>
</dbReference>
<accession>A0A8S8XF65</accession>
<dbReference type="GO" id="GO:0008289">
    <property type="term" value="F:lipid binding"/>
    <property type="evidence" value="ECO:0007669"/>
    <property type="project" value="UniProtKB-KW"/>
</dbReference>
<organism evidence="8 9">
    <name type="scientific">Roseiterribacter gracilis</name>
    <dbReference type="NCBI Taxonomy" id="2812848"/>
    <lineage>
        <taxon>Bacteria</taxon>
        <taxon>Pseudomonadati</taxon>
        <taxon>Pseudomonadota</taxon>
        <taxon>Alphaproteobacteria</taxon>
        <taxon>Rhodospirillales</taxon>
        <taxon>Roseiterribacteraceae</taxon>
        <taxon>Roseiterribacter</taxon>
    </lineage>
</organism>
<comment type="caution">
    <text evidence="8">The sequence shown here is derived from an EMBL/GenBank/DDBJ whole genome shotgun (WGS) entry which is preliminary data.</text>
</comment>
<name>A0A8S8XF65_9PROT</name>
<gene>
    <name evidence="8" type="ORF">TMPK1_28160</name>
</gene>
<dbReference type="AlphaFoldDB" id="A0A8S8XF65"/>
<evidence type="ECO:0000256" key="5">
    <source>
        <dbReference type="ARBA" id="ARBA00023121"/>
    </source>
</evidence>
<evidence type="ECO:0000256" key="4">
    <source>
        <dbReference type="ARBA" id="ARBA00022946"/>
    </source>
</evidence>
<evidence type="ECO:0000313" key="9">
    <source>
        <dbReference type="Proteomes" id="UP000681075"/>
    </source>
</evidence>
<keyword evidence="9" id="KW-1185">Reference proteome</keyword>
<sequence length="207" mass="23278">MSDQDADRLLTQLLPSVPFDGWTEAALATASRAAGFDEQAWRRIFPRGPLDAVLAFSDWADAAMQATLQTHDLTKMRVRDRVALGVRARLEALAPHQEAVRRSTRVLAQPGAAPDAARAVYRTVDAIWRAAGDTSTDYNFYTKRGLLAGVVVATTAYWLRDRSPDHAASWRFLERRLDEVLRVGKRLAQLKNLGDHLPLPFRRMRRT</sequence>
<keyword evidence="3" id="KW-0831">Ubiquinone biosynthesis</keyword>
<dbReference type="RefSeq" id="WP_420243702.1">
    <property type="nucleotide sequence ID" value="NZ_BOPV01000001.1"/>
</dbReference>
<dbReference type="Gene3D" id="1.10.357.10">
    <property type="entry name" value="Tetracycline Repressor, domain 2"/>
    <property type="match status" value="1"/>
</dbReference>
<reference evidence="8" key="1">
    <citation type="submission" date="2021-02" db="EMBL/GenBank/DDBJ databases">
        <title>Genome sequence of Rhodospirillales sp. strain TMPK1 isolated from soil.</title>
        <authorList>
            <person name="Nakai R."/>
            <person name="Kusada H."/>
            <person name="Tamaki H."/>
        </authorList>
    </citation>
    <scope>NUCLEOTIDE SEQUENCE</scope>
    <source>
        <strain evidence="8">TMPK1</strain>
    </source>
</reference>
<comment type="pathway">
    <text evidence="1">Cofactor biosynthesis; ubiquinone biosynthesis.</text>
</comment>